<proteinExistence type="inferred from homology"/>
<dbReference type="Pfam" id="PF01914">
    <property type="entry name" value="MarC"/>
    <property type="match status" value="1"/>
</dbReference>
<feature type="transmembrane region" description="Helical" evidence="8">
    <location>
        <begin position="47"/>
        <end position="73"/>
    </location>
</feature>
<dbReference type="AlphaFoldDB" id="I5B197"/>
<sequence>MGDYFFELISYVILVFTGIFPIANPFSTAPVFLALTINNSKKERNRIAAKASIYMAIILLLFLCVGALILGFFNISIPGLRIAGGLIIIVTGIKMLFPDTNRTNEVHLPSENENIAFTPLAMPLLSGPGSISVVLSMSDRVSSAHSTKEMLIGYCVVALGIILTVFACWAVLRSSAKISRFMGKSGIDVLTRMMAFFLVAIGVEFFLGGISEYINNARFTTMV</sequence>
<reference evidence="9 10" key="2">
    <citation type="submission" date="2012-02" db="EMBL/GenBank/DDBJ databases">
        <title>Improved High-Quality Draft sequence of Desulfobacter postgatei 2ac9.</title>
        <authorList>
            <consortium name="US DOE Joint Genome Institute"/>
            <person name="Lucas S."/>
            <person name="Han J."/>
            <person name="Lapidus A."/>
            <person name="Cheng J.-F."/>
            <person name="Goodwin L."/>
            <person name="Pitluck S."/>
            <person name="Peters L."/>
            <person name="Ovchinnikova G."/>
            <person name="Held B."/>
            <person name="Detter J.C."/>
            <person name="Han C."/>
            <person name="Tapia R."/>
            <person name="Land M."/>
            <person name="Hauser L."/>
            <person name="Kyrpides N."/>
            <person name="Ivanova N."/>
            <person name="Pagani I."/>
            <person name="Orellana R."/>
            <person name="Lovley D."/>
            <person name="Woyke T."/>
        </authorList>
    </citation>
    <scope>NUCLEOTIDE SEQUENCE [LARGE SCALE GENOMIC DNA]</scope>
    <source>
        <strain evidence="9 10">2ac9</strain>
    </source>
</reference>
<evidence type="ECO:0000256" key="6">
    <source>
        <dbReference type="ARBA" id="ARBA00022989"/>
    </source>
</evidence>
<evidence type="ECO:0000256" key="7">
    <source>
        <dbReference type="ARBA" id="ARBA00023136"/>
    </source>
</evidence>
<accession>I5B197</accession>
<dbReference type="STRING" id="879212.DespoDRAFT_01302"/>
<reference evidence="9 10" key="1">
    <citation type="submission" date="2011-09" db="EMBL/GenBank/DDBJ databases">
        <authorList>
            <consortium name="US DOE Joint Genome Institute (JGI-PGF)"/>
            <person name="Lucas S."/>
            <person name="Han J."/>
            <person name="Lapidus A."/>
            <person name="Cheng J.-F."/>
            <person name="Goodwin L."/>
            <person name="Pitluck S."/>
            <person name="Peters L."/>
            <person name="Land M.L."/>
            <person name="Hauser L."/>
            <person name="Orellana R."/>
            <person name="Lovley D."/>
            <person name="Woyke T.J."/>
        </authorList>
    </citation>
    <scope>NUCLEOTIDE SEQUENCE [LARGE SCALE GENOMIC DNA]</scope>
    <source>
        <strain evidence="9 10">2ac9</strain>
    </source>
</reference>
<keyword evidence="4" id="KW-0997">Cell inner membrane</keyword>
<evidence type="ECO:0000256" key="5">
    <source>
        <dbReference type="ARBA" id="ARBA00022692"/>
    </source>
</evidence>
<evidence type="ECO:0000256" key="3">
    <source>
        <dbReference type="ARBA" id="ARBA00022475"/>
    </source>
</evidence>
<keyword evidence="6 8" id="KW-1133">Transmembrane helix</keyword>
<evidence type="ECO:0000256" key="2">
    <source>
        <dbReference type="ARBA" id="ARBA00009784"/>
    </source>
</evidence>
<dbReference type="OrthoDB" id="21094at2"/>
<evidence type="ECO:0000256" key="4">
    <source>
        <dbReference type="ARBA" id="ARBA00022519"/>
    </source>
</evidence>
<keyword evidence="3" id="KW-1003">Cell membrane</keyword>
<feature type="transmembrane region" description="Helical" evidence="8">
    <location>
        <begin position="79"/>
        <end position="97"/>
    </location>
</feature>
<dbReference type="Proteomes" id="UP000005778">
    <property type="component" value="Chromosome"/>
</dbReference>
<dbReference type="eggNOG" id="COG2095">
    <property type="taxonomic scope" value="Bacteria"/>
</dbReference>
<keyword evidence="5 8" id="KW-0812">Transmembrane</keyword>
<comment type="subcellular location">
    <subcellularLocation>
        <location evidence="1">Cell inner membrane</location>
        <topology evidence="1">Multi-pass membrane protein</topology>
    </subcellularLocation>
    <subcellularLocation>
        <location evidence="8">Cell membrane</location>
        <topology evidence="8">Multi-pass membrane protein</topology>
    </subcellularLocation>
</comment>
<evidence type="ECO:0000256" key="8">
    <source>
        <dbReference type="RuleBase" id="RU362048"/>
    </source>
</evidence>
<evidence type="ECO:0000313" key="9">
    <source>
        <dbReference type="EMBL" id="EIM63260.1"/>
    </source>
</evidence>
<name>I5B197_9BACT</name>
<comment type="similarity">
    <text evidence="2 8">Belongs to the UPF0056 (MarC) family.</text>
</comment>
<evidence type="ECO:0000313" key="10">
    <source>
        <dbReference type="Proteomes" id="UP000005778"/>
    </source>
</evidence>
<dbReference type="GO" id="GO:0005886">
    <property type="term" value="C:plasma membrane"/>
    <property type="evidence" value="ECO:0007669"/>
    <property type="project" value="UniProtKB-SubCell"/>
</dbReference>
<dbReference type="InterPro" id="IPR002771">
    <property type="entry name" value="Multi_antbiot-R_MarC"/>
</dbReference>
<dbReference type="EMBL" id="CM001488">
    <property type="protein sequence ID" value="EIM63260.1"/>
    <property type="molecule type" value="Genomic_DNA"/>
</dbReference>
<keyword evidence="10" id="KW-1185">Reference proteome</keyword>
<dbReference type="NCBIfam" id="TIGR00427">
    <property type="entry name" value="NAAT family transporter"/>
    <property type="match status" value="1"/>
</dbReference>
<keyword evidence="7 8" id="KW-0472">Membrane</keyword>
<gene>
    <name evidence="9" type="ORF">DespoDRAFT_01302</name>
</gene>
<evidence type="ECO:0000256" key="1">
    <source>
        <dbReference type="ARBA" id="ARBA00004429"/>
    </source>
</evidence>
<protein>
    <recommendedName>
        <fullName evidence="8">UPF0056 membrane protein</fullName>
    </recommendedName>
</protein>
<dbReference type="HOGENOM" id="CLU_079909_2_0_7"/>
<dbReference type="RefSeq" id="WP_004072321.1">
    <property type="nucleotide sequence ID" value="NZ_CM001488.1"/>
</dbReference>
<feature type="transmembrane region" description="Helical" evidence="8">
    <location>
        <begin position="150"/>
        <end position="172"/>
    </location>
</feature>
<feature type="transmembrane region" description="Helical" evidence="8">
    <location>
        <begin position="12"/>
        <end position="35"/>
    </location>
</feature>
<organism evidence="9 10">
    <name type="scientific">Desulfobacter postgatei 2ac9</name>
    <dbReference type="NCBI Taxonomy" id="879212"/>
    <lineage>
        <taxon>Bacteria</taxon>
        <taxon>Pseudomonadati</taxon>
        <taxon>Thermodesulfobacteriota</taxon>
        <taxon>Desulfobacteria</taxon>
        <taxon>Desulfobacterales</taxon>
        <taxon>Desulfobacteraceae</taxon>
        <taxon>Desulfobacter</taxon>
    </lineage>
</organism>
<dbReference type="NCBIfam" id="NF008228">
    <property type="entry name" value="PRK10995.1"/>
    <property type="match status" value="1"/>
</dbReference>
<dbReference type="PANTHER" id="PTHR33508">
    <property type="entry name" value="UPF0056 MEMBRANE PROTEIN YHCE"/>
    <property type="match status" value="1"/>
</dbReference>
<feature type="transmembrane region" description="Helical" evidence="8">
    <location>
        <begin position="193"/>
        <end position="214"/>
    </location>
</feature>
<comment type="caution">
    <text evidence="8">Lacks conserved residue(s) required for the propagation of feature annotation.</text>
</comment>
<dbReference type="PANTHER" id="PTHR33508:SF2">
    <property type="entry name" value="UPF0056 INNER MEMBRANE PROTEIN MARC"/>
    <property type="match status" value="1"/>
</dbReference>